<dbReference type="InterPro" id="IPR001214">
    <property type="entry name" value="SET_dom"/>
</dbReference>
<sequence>MSRLIEGQARYFIDASKYGNVSRFINHSCSPNLVNHQVLVDSMDCHRAHIGLYASQDISVGEELTFDYRYELLPAQGYPCQYGVSTCRGRLY</sequence>
<name>A0A0D2RF88_GOSRA</name>
<evidence type="ECO:0000313" key="2">
    <source>
        <dbReference type="EMBL" id="KJB17840.1"/>
    </source>
</evidence>
<dbReference type="STRING" id="29730.A0A0D2RF88"/>
<dbReference type="Gramene" id="KJB17840">
    <property type="protein sequence ID" value="KJB17840"/>
    <property type="gene ID" value="B456_003G018400"/>
</dbReference>
<dbReference type="eggNOG" id="KOG1082">
    <property type="taxonomic scope" value="Eukaryota"/>
</dbReference>
<dbReference type="SMART" id="SM00317">
    <property type="entry name" value="SET"/>
    <property type="match status" value="1"/>
</dbReference>
<accession>A0A0D2RF88</accession>
<dbReference type="SUPFAM" id="SSF82199">
    <property type="entry name" value="SET domain"/>
    <property type="match status" value="1"/>
</dbReference>
<evidence type="ECO:0000313" key="3">
    <source>
        <dbReference type="Proteomes" id="UP000032304"/>
    </source>
</evidence>
<gene>
    <name evidence="2" type="ORF">B456_003G018400</name>
</gene>
<proteinExistence type="predicted"/>
<organism evidence="2 3">
    <name type="scientific">Gossypium raimondii</name>
    <name type="common">Peruvian cotton</name>
    <name type="synonym">Gossypium klotzschianum subsp. raimondii</name>
    <dbReference type="NCBI Taxonomy" id="29730"/>
    <lineage>
        <taxon>Eukaryota</taxon>
        <taxon>Viridiplantae</taxon>
        <taxon>Streptophyta</taxon>
        <taxon>Embryophyta</taxon>
        <taxon>Tracheophyta</taxon>
        <taxon>Spermatophyta</taxon>
        <taxon>Magnoliopsida</taxon>
        <taxon>eudicotyledons</taxon>
        <taxon>Gunneridae</taxon>
        <taxon>Pentapetalae</taxon>
        <taxon>rosids</taxon>
        <taxon>malvids</taxon>
        <taxon>Malvales</taxon>
        <taxon>Malvaceae</taxon>
        <taxon>Malvoideae</taxon>
        <taxon>Gossypium</taxon>
    </lineage>
</organism>
<dbReference type="Proteomes" id="UP000032304">
    <property type="component" value="Chromosome 3"/>
</dbReference>
<dbReference type="AlphaFoldDB" id="A0A0D2RF88"/>
<dbReference type="Pfam" id="PF00856">
    <property type="entry name" value="SET"/>
    <property type="match status" value="1"/>
</dbReference>
<dbReference type="PROSITE" id="PS50280">
    <property type="entry name" value="SET"/>
    <property type="match status" value="1"/>
</dbReference>
<dbReference type="PANTHER" id="PTHR47325">
    <property type="entry name" value="HISTONE-LYSINE N-METHYLTRANSFERASE SUVR5"/>
    <property type="match status" value="1"/>
</dbReference>
<dbReference type="OMA" id="ANMVADM"/>
<dbReference type="InterPro" id="IPR046341">
    <property type="entry name" value="SET_dom_sf"/>
</dbReference>
<keyword evidence="3" id="KW-1185">Reference proteome</keyword>
<evidence type="ECO:0000259" key="1">
    <source>
        <dbReference type="PROSITE" id="PS50280"/>
    </source>
</evidence>
<dbReference type="PANTHER" id="PTHR47325:SF1">
    <property type="entry name" value="HISTONE-LYSINE N-METHYLTRANSFERASE SUVR5"/>
    <property type="match status" value="1"/>
</dbReference>
<dbReference type="EMBL" id="CM001742">
    <property type="protein sequence ID" value="KJB17840.1"/>
    <property type="molecule type" value="Genomic_DNA"/>
</dbReference>
<protein>
    <recommendedName>
        <fullName evidence="1">SET domain-containing protein</fullName>
    </recommendedName>
</protein>
<reference evidence="2 3" key="1">
    <citation type="journal article" date="2012" name="Nature">
        <title>Repeated polyploidization of Gossypium genomes and the evolution of spinnable cotton fibres.</title>
        <authorList>
            <person name="Paterson A.H."/>
            <person name="Wendel J.F."/>
            <person name="Gundlach H."/>
            <person name="Guo H."/>
            <person name="Jenkins J."/>
            <person name="Jin D."/>
            <person name="Llewellyn D."/>
            <person name="Showmaker K.C."/>
            <person name="Shu S."/>
            <person name="Udall J."/>
            <person name="Yoo M.J."/>
            <person name="Byers R."/>
            <person name="Chen W."/>
            <person name="Doron-Faigenboim A."/>
            <person name="Duke M.V."/>
            <person name="Gong L."/>
            <person name="Grimwood J."/>
            <person name="Grover C."/>
            <person name="Grupp K."/>
            <person name="Hu G."/>
            <person name="Lee T.H."/>
            <person name="Li J."/>
            <person name="Lin L."/>
            <person name="Liu T."/>
            <person name="Marler B.S."/>
            <person name="Page J.T."/>
            <person name="Roberts A.W."/>
            <person name="Romanel E."/>
            <person name="Sanders W.S."/>
            <person name="Szadkowski E."/>
            <person name="Tan X."/>
            <person name="Tang H."/>
            <person name="Xu C."/>
            <person name="Wang J."/>
            <person name="Wang Z."/>
            <person name="Zhang D."/>
            <person name="Zhang L."/>
            <person name="Ashrafi H."/>
            <person name="Bedon F."/>
            <person name="Bowers J.E."/>
            <person name="Brubaker C.L."/>
            <person name="Chee P.W."/>
            <person name="Das S."/>
            <person name="Gingle A.R."/>
            <person name="Haigler C.H."/>
            <person name="Harker D."/>
            <person name="Hoffmann L.V."/>
            <person name="Hovav R."/>
            <person name="Jones D.C."/>
            <person name="Lemke C."/>
            <person name="Mansoor S."/>
            <person name="ur Rahman M."/>
            <person name="Rainville L.N."/>
            <person name="Rambani A."/>
            <person name="Reddy U.K."/>
            <person name="Rong J.K."/>
            <person name="Saranga Y."/>
            <person name="Scheffler B.E."/>
            <person name="Scheffler J.A."/>
            <person name="Stelly D.M."/>
            <person name="Triplett B.A."/>
            <person name="Van Deynze A."/>
            <person name="Vaslin M.F."/>
            <person name="Waghmare V.N."/>
            <person name="Walford S.A."/>
            <person name="Wright R.J."/>
            <person name="Zaki E.A."/>
            <person name="Zhang T."/>
            <person name="Dennis E.S."/>
            <person name="Mayer K.F."/>
            <person name="Peterson D.G."/>
            <person name="Rokhsar D.S."/>
            <person name="Wang X."/>
            <person name="Schmutz J."/>
        </authorList>
    </citation>
    <scope>NUCLEOTIDE SEQUENCE [LARGE SCALE GENOMIC DNA]</scope>
</reference>
<dbReference type="Gene3D" id="2.170.270.10">
    <property type="entry name" value="SET domain"/>
    <property type="match status" value="1"/>
</dbReference>
<feature type="domain" description="SET" evidence="1">
    <location>
        <begin position="1"/>
        <end position="69"/>
    </location>
</feature>